<feature type="domain" description="Peptidase M56" evidence="2">
    <location>
        <begin position="3"/>
        <end position="291"/>
    </location>
</feature>
<dbReference type="RefSeq" id="WP_379788311.1">
    <property type="nucleotide sequence ID" value="NZ_JBHSHL010000022.1"/>
</dbReference>
<dbReference type="PANTHER" id="PTHR34978">
    <property type="entry name" value="POSSIBLE SENSOR-TRANSDUCER PROTEIN BLAR"/>
    <property type="match status" value="1"/>
</dbReference>
<accession>A0ABV9QPU3</accession>
<keyword evidence="4" id="KW-1185">Reference proteome</keyword>
<evidence type="ECO:0000313" key="4">
    <source>
        <dbReference type="Proteomes" id="UP001595916"/>
    </source>
</evidence>
<dbReference type="InterPro" id="IPR052173">
    <property type="entry name" value="Beta-lactam_resp_regulator"/>
</dbReference>
<dbReference type="Pfam" id="PF05569">
    <property type="entry name" value="Peptidase_M56"/>
    <property type="match status" value="1"/>
</dbReference>
<keyword evidence="1" id="KW-1133">Transmembrane helix</keyword>
<evidence type="ECO:0000313" key="3">
    <source>
        <dbReference type="EMBL" id="MFC4804719.1"/>
    </source>
</evidence>
<proteinExistence type="predicted"/>
<feature type="transmembrane region" description="Helical" evidence="1">
    <location>
        <begin position="109"/>
        <end position="126"/>
    </location>
</feature>
<protein>
    <submittedName>
        <fullName evidence="3">M56 family metallopeptidase</fullName>
    </submittedName>
</protein>
<keyword evidence="1" id="KW-0812">Transmembrane</keyword>
<feature type="transmembrane region" description="Helical" evidence="1">
    <location>
        <begin position="6"/>
        <end position="23"/>
    </location>
</feature>
<gene>
    <name evidence="3" type="ORF">ACFO4R_06440</name>
</gene>
<feature type="transmembrane region" description="Helical" evidence="1">
    <location>
        <begin position="299"/>
        <end position="317"/>
    </location>
</feature>
<comment type="caution">
    <text evidence="3">The sequence shown here is derived from an EMBL/GenBank/DDBJ whole genome shotgun (WGS) entry which is preliminary data.</text>
</comment>
<dbReference type="CDD" id="cd07341">
    <property type="entry name" value="M56_BlaR1_MecR1_like"/>
    <property type="match status" value="1"/>
</dbReference>
<dbReference type="EMBL" id="JBHSHL010000022">
    <property type="protein sequence ID" value="MFC4804719.1"/>
    <property type="molecule type" value="Genomic_DNA"/>
</dbReference>
<dbReference type="PANTHER" id="PTHR34978:SF3">
    <property type="entry name" value="SLR0241 PROTEIN"/>
    <property type="match status" value="1"/>
</dbReference>
<evidence type="ECO:0000256" key="1">
    <source>
        <dbReference type="SAM" id="Phobius"/>
    </source>
</evidence>
<reference evidence="4" key="1">
    <citation type="journal article" date="2019" name="Int. J. Syst. Evol. Microbiol.">
        <title>The Global Catalogue of Microorganisms (GCM) 10K type strain sequencing project: providing services to taxonomists for standard genome sequencing and annotation.</title>
        <authorList>
            <consortium name="The Broad Institute Genomics Platform"/>
            <consortium name="The Broad Institute Genome Sequencing Center for Infectious Disease"/>
            <person name="Wu L."/>
            <person name="Ma J."/>
        </authorList>
    </citation>
    <scope>NUCLEOTIDE SEQUENCE [LARGE SCALE GENOMIC DNA]</scope>
    <source>
        <strain evidence="4">CCUG 46385</strain>
    </source>
</reference>
<organism evidence="3 4">
    <name type="scientific">Filifactor villosus</name>
    <dbReference type="NCBI Taxonomy" id="29374"/>
    <lineage>
        <taxon>Bacteria</taxon>
        <taxon>Bacillati</taxon>
        <taxon>Bacillota</taxon>
        <taxon>Clostridia</taxon>
        <taxon>Peptostreptococcales</taxon>
        <taxon>Filifactoraceae</taxon>
        <taxon>Filifactor</taxon>
    </lineage>
</organism>
<dbReference type="InterPro" id="IPR008756">
    <property type="entry name" value="Peptidase_M56"/>
</dbReference>
<evidence type="ECO:0000259" key="2">
    <source>
        <dbReference type="Pfam" id="PF05569"/>
    </source>
</evidence>
<name>A0ABV9QPU3_9FIRM</name>
<keyword evidence="1" id="KW-0472">Membrane</keyword>
<dbReference type="Proteomes" id="UP001595916">
    <property type="component" value="Unassembled WGS sequence"/>
</dbReference>
<sequence>MSTSAGILIVVITILRTMFIYKLPKKTFMILWIPVIFRLLVPVEIPSVLSVYSWIPDQSVESSIYREESSVHEFFVNENKVIEQQTDEENLQTREEHGWSHPTISIRKVVWWVGFLMCSGFFLLAYRRGINKFKHSLPLETKFIQEWKRRHPLRRTLSIQCSDRVSTPLSYGIVQPVILLPQHLDMKDTKLLEYILTHEYIHIRRFDILYKAVLILSVCIHWFNPAVWMMFLLLNRDIELACDETVIYLLGEQRKSSYARALIEMEIQKTGIMPLCNNFSKNAVEERICAIMKSKKSSIFTLVLATVLIIGVTVAFATSDVTHKQKDEDMHLSMEEVEKLLALKFDGYEEMSITQYQNKVWTIMDTPEYQKLWERISTDGALYEQKDSDDIASFLFNTLEPLTAEKWKEREFGGYVQTNYEEASDNAVMEYSFTLAIKNPQTLTVGEYDKIRLSINRELHELIQNKTLEQLQDEDFMNDHIRAAVESIEMRYSNDKLQIDLNYMYQPLSGLKEGNTEEIQTKEQERREYPNATREDYRSLLALKTPDYQTMSVSEFNRNLIEWANEDYGRSERVAMDDIRKEYQIPLSEEEKTFIELTVRASGIENAELVRSHHTSEPVRNPILNIDLPIKEEHSGNEVSMWCNASYQLSYHIENQDRLSIGERDRYLSEVLSEIQRFWSETKTQEMVKMNKQMIEKKFGEIAMRTSNQKIKFSIVRGQVYFEHGVEQNYEEHAAEDEGRIFESSEFELTEGRHNSNSQYKTNYILSEKNGEEVVFIVKNNGLVDIVITINEKNPLIVSPGKENYVTASVKDGFWGAKTYSFKAVTGHGGGKVDMDYSIVQKKWKTL</sequence>
<feature type="transmembrane region" description="Helical" evidence="1">
    <location>
        <begin position="35"/>
        <end position="55"/>
    </location>
</feature>